<protein>
    <recommendedName>
        <fullName evidence="3">AB hydrolase-1 domain-containing protein</fullName>
    </recommendedName>
</protein>
<dbReference type="SUPFAM" id="SSF53474">
    <property type="entry name" value="alpha/beta-Hydrolases"/>
    <property type="match status" value="1"/>
</dbReference>
<reference evidence="4 5" key="1">
    <citation type="submission" date="2023-06" db="EMBL/GenBank/DDBJ databases">
        <title>Black Yeasts Isolated from many extreme environments.</title>
        <authorList>
            <person name="Coleine C."/>
            <person name="Stajich J.E."/>
            <person name="Selbmann L."/>
        </authorList>
    </citation>
    <scope>NUCLEOTIDE SEQUENCE [LARGE SCALE GENOMIC DNA]</scope>
    <source>
        <strain evidence="4 5">CCFEE 5887</strain>
    </source>
</reference>
<evidence type="ECO:0000313" key="4">
    <source>
        <dbReference type="EMBL" id="KAK5536732.1"/>
    </source>
</evidence>
<evidence type="ECO:0000313" key="5">
    <source>
        <dbReference type="Proteomes" id="UP001345827"/>
    </source>
</evidence>
<dbReference type="PANTHER" id="PTHR43329">
    <property type="entry name" value="EPOXIDE HYDROLASE"/>
    <property type="match status" value="1"/>
</dbReference>
<organism evidence="4 5">
    <name type="scientific">Vermiconidia calcicola</name>
    <dbReference type="NCBI Taxonomy" id="1690605"/>
    <lineage>
        <taxon>Eukaryota</taxon>
        <taxon>Fungi</taxon>
        <taxon>Dikarya</taxon>
        <taxon>Ascomycota</taxon>
        <taxon>Pezizomycotina</taxon>
        <taxon>Dothideomycetes</taxon>
        <taxon>Dothideomycetidae</taxon>
        <taxon>Mycosphaerellales</taxon>
        <taxon>Extremaceae</taxon>
        <taxon>Vermiconidia</taxon>
    </lineage>
</organism>
<accession>A0AAV9Q7K5</accession>
<gene>
    <name evidence="4" type="ORF">LTR25_005406</name>
</gene>
<proteinExistence type="inferred from homology"/>
<sequence>MSELKTNTYTSPTTGKPWSYLTAGPVDGPLIFFLHGWPGIALTWKSQLQAFSSLGFSVVAPDMPGYGGTWTSKDSSEFALEKLVPQFIELLHHAVGRKDAIWVGHDWGVGPLYGLAAHHPELCKAIVGISVPYRTLEVGLSTALKTIDRDLYPESEYPWGQWDYQVFYEQDAAAIDRQFESNLEKNIKLLYSRGNPDSVHAPARTSRVTKDKGWFGGPDAAPNLPDLPLQRTVLDQGLLDELVTSAKKNGWHGASAWYLNHAANEKYANALDKSVNNNGVLSMPVLFIHTEYDAVCQTVHNPKLMAEMRGKCEKLSEFVIKAGHWGMLECPEEVNGGIAEWVVKNVRESWPGPAIKSRI</sequence>
<dbReference type="Proteomes" id="UP001345827">
    <property type="component" value="Unassembled WGS sequence"/>
</dbReference>
<keyword evidence="1" id="KW-0378">Hydrolase</keyword>
<dbReference type="InterPro" id="IPR029058">
    <property type="entry name" value="AB_hydrolase_fold"/>
</dbReference>
<dbReference type="Gene3D" id="3.40.50.1820">
    <property type="entry name" value="alpha/beta hydrolase"/>
    <property type="match status" value="1"/>
</dbReference>
<dbReference type="InterPro" id="IPR000073">
    <property type="entry name" value="AB_hydrolase_1"/>
</dbReference>
<feature type="domain" description="AB hydrolase-1" evidence="3">
    <location>
        <begin position="29"/>
        <end position="329"/>
    </location>
</feature>
<evidence type="ECO:0000256" key="2">
    <source>
        <dbReference type="ARBA" id="ARBA00038334"/>
    </source>
</evidence>
<comment type="caution">
    <text evidence="4">The sequence shown here is derived from an EMBL/GenBank/DDBJ whole genome shotgun (WGS) entry which is preliminary data.</text>
</comment>
<dbReference type="InterPro" id="IPR000639">
    <property type="entry name" value="Epox_hydrolase-like"/>
</dbReference>
<evidence type="ECO:0000259" key="3">
    <source>
        <dbReference type="Pfam" id="PF00561"/>
    </source>
</evidence>
<dbReference type="PRINTS" id="PR00412">
    <property type="entry name" value="EPOXHYDRLASE"/>
</dbReference>
<evidence type="ECO:0000256" key="1">
    <source>
        <dbReference type="ARBA" id="ARBA00022801"/>
    </source>
</evidence>
<comment type="similarity">
    <text evidence="2">Belongs to the AB hydrolase superfamily. Epoxide hydrolase family.</text>
</comment>
<dbReference type="Pfam" id="PF00561">
    <property type="entry name" value="Abhydrolase_1"/>
    <property type="match status" value="1"/>
</dbReference>
<dbReference type="AlphaFoldDB" id="A0AAV9Q7K5"/>
<keyword evidence="5" id="KW-1185">Reference proteome</keyword>
<name>A0AAV9Q7K5_9PEZI</name>
<dbReference type="GO" id="GO:0016787">
    <property type="term" value="F:hydrolase activity"/>
    <property type="evidence" value="ECO:0007669"/>
    <property type="project" value="UniProtKB-KW"/>
</dbReference>
<dbReference type="EMBL" id="JAXLQG010000008">
    <property type="protein sequence ID" value="KAK5536732.1"/>
    <property type="molecule type" value="Genomic_DNA"/>
</dbReference>